<organism evidence="1 2">
    <name type="scientific">Exophiala mesophila</name>
    <name type="common">Black yeast-like fungus</name>
    <dbReference type="NCBI Taxonomy" id="212818"/>
    <lineage>
        <taxon>Eukaryota</taxon>
        <taxon>Fungi</taxon>
        <taxon>Dikarya</taxon>
        <taxon>Ascomycota</taxon>
        <taxon>Pezizomycotina</taxon>
        <taxon>Eurotiomycetes</taxon>
        <taxon>Chaetothyriomycetidae</taxon>
        <taxon>Chaetothyriales</taxon>
        <taxon>Herpotrichiellaceae</taxon>
        <taxon>Exophiala</taxon>
    </lineage>
</organism>
<evidence type="ECO:0000313" key="2">
    <source>
        <dbReference type="Proteomes" id="UP000054302"/>
    </source>
</evidence>
<name>A0A0D1XK78_EXOME</name>
<dbReference type="VEuPathDB" id="FungiDB:PV10_08256"/>
<accession>A0A0D1XK78</accession>
<dbReference type="RefSeq" id="XP_016220160.1">
    <property type="nucleotide sequence ID" value="XM_016373249.1"/>
</dbReference>
<reference evidence="1 2" key="1">
    <citation type="submission" date="2015-01" db="EMBL/GenBank/DDBJ databases">
        <title>The Genome Sequence of Exophiala mesophila CBS40295.</title>
        <authorList>
            <consortium name="The Broad Institute Genomics Platform"/>
            <person name="Cuomo C."/>
            <person name="de Hoog S."/>
            <person name="Gorbushina A."/>
            <person name="Stielow B."/>
            <person name="Teixiera M."/>
            <person name="Abouelleil A."/>
            <person name="Chapman S.B."/>
            <person name="Priest M."/>
            <person name="Young S.K."/>
            <person name="Wortman J."/>
            <person name="Nusbaum C."/>
            <person name="Birren B."/>
        </authorList>
    </citation>
    <scope>NUCLEOTIDE SEQUENCE [LARGE SCALE GENOMIC DNA]</scope>
    <source>
        <strain evidence="1 2">CBS 40295</strain>
    </source>
</reference>
<dbReference type="STRING" id="212818.A0A0D1XK78"/>
<dbReference type="Proteomes" id="UP000054302">
    <property type="component" value="Unassembled WGS sequence"/>
</dbReference>
<evidence type="ECO:0000313" key="1">
    <source>
        <dbReference type="EMBL" id="KIV88586.1"/>
    </source>
</evidence>
<dbReference type="Gene3D" id="3.90.1150.10">
    <property type="entry name" value="Aspartate Aminotransferase, domain 1"/>
    <property type="match status" value="1"/>
</dbReference>
<sequence length="90" mass="10709">MFVQGVGSLLAVHFGGRHYEILKALFYHHMLDQGIFIARRGFITLSIETKDRHVEQFMRALVEFVDNYRDFLVQNERRDNLRRWQGSVVL</sequence>
<dbReference type="OrthoDB" id="425114at2759"/>
<proteinExistence type="predicted"/>
<dbReference type="InterPro" id="IPR015422">
    <property type="entry name" value="PyrdxlP-dep_Trfase_small"/>
</dbReference>
<dbReference type="GeneID" id="27326101"/>
<gene>
    <name evidence="1" type="ORF">PV10_08256</name>
</gene>
<protein>
    <submittedName>
        <fullName evidence="1">Uncharacterized protein</fullName>
    </submittedName>
</protein>
<dbReference type="HOGENOM" id="CLU_2440863_0_0_1"/>
<dbReference type="AlphaFoldDB" id="A0A0D1XK78"/>
<dbReference type="EMBL" id="KN847525">
    <property type="protein sequence ID" value="KIV88586.1"/>
    <property type="molecule type" value="Genomic_DNA"/>
</dbReference>
<keyword evidence="2" id="KW-1185">Reference proteome</keyword>